<accession>A0ABS1UDS7</accession>
<evidence type="ECO:0000256" key="1">
    <source>
        <dbReference type="SAM" id="MobiDB-lite"/>
    </source>
</evidence>
<keyword evidence="3" id="KW-1185">Reference proteome</keyword>
<comment type="caution">
    <text evidence="2">The sequence shown here is derived from an EMBL/GenBank/DDBJ whole genome shotgun (WGS) entry which is preliminary data.</text>
</comment>
<proteinExistence type="predicted"/>
<gene>
    <name evidence="2" type="ORF">JMJ56_33255</name>
</gene>
<dbReference type="EMBL" id="JAETWB010000171">
    <property type="protein sequence ID" value="MBL6082814.1"/>
    <property type="molecule type" value="Genomic_DNA"/>
</dbReference>
<organism evidence="2 3">
    <name type="scientific">Belnapia arida</name>
    <dbReference type="NCBI Taxonomy" id="2804533"/>
    <lineage>
        <taxon>Bacteria</taxon>
        <taxon>Pseudomonadati</taxon>
        <taxon>Pseudomonadota</taxon>
        <taxon>Alphaproteobacteria</taxon>
        <taxon>Acetobacterales</taxon>
        <taxon>Roseomonadaceae</taxon>
        <taxon>Belnapia</taxon>
    </lineage>
</organism>
<feature type="compositionally biased region" description="Basic and acidic residues" evidence="1">
    <location>
        <begin position="15"/>
        <end position="27"/>
    </location>
</feature>
<dbReference type="RefSeq" id="WP_202836139.1">
    <property type="nucleotide sequence ID" value="NZ_JAETWB010000171.1"/>
</dbReference>
<evidence type="ECO:0000313" key="3">
    <source>
        <dbReference type="Proteomes" id="UP000660885"/>
    </source>
</evidence>
<protein>
    <submittedName>
        <fullName evidence="2">Uncharacterized protein</fullName>
    </submittedName>
</protein>
<sequence>MSLPPDYRSLPSSPDKPRISAEERRAMDAERAKALRLRMLLDQEMEARGIRDPVEIGAVAGL</sequence>
<name>A0ABS1UDS7_9PROT</name>
<evidence type="ECO:0000313" key="2">
    <source>
        <dbReference type="EMBL" id="MBL6082814.1"/>
    </source>
</evidence>
<dbReference type="Proteomes" id="UP000660885">
    <property type="component" value="Unassembled WGS sequence"/>
</dbReference>
<reference evidence="2 3" key="1">
    <citation type="submission" date="2021-01" db="EMBL/GenBank/DDBJ databases">
        <title>Belnapia mucosa sp. nov. and Belnapia arida sp. nov., isolated from the Tabernas Desert (Almeria, Spain).</title>
        <authorList>
            <person name="Molina-Menor E."/>
            <person name="Vidal-Verdu A."/>
            <person name="Calonge A."/>
            <person name="Satari L."/>
            <person name="Pereto J."/>
            <person name="Porcar M."/>
        </authorList>
    </citation>
    <scope>NUCLEOTIDE SEQUENCE [LARGE SCALE GENOMIC DNA]</scope>
    <source>
        <strain evidence="2 3">T18</strain>
    </source>
</reference>
<feature type="non-terminal residue" evidence="2">
    <location>
        <position position="62"/>
    </location>
</feature>
<feature type="region of interest" description="Disordered" evidence="1">
    <location>
        <begin position="1"/>
        <end position="27"/>
    </location>
</feature>